<name>A0A9P5TYN1_9AGAR</name>
<protein>
    <submittedName>
        <fullName evidence="1">Uncharacterized protein</fullName>
    </submittedName>
</protein>
<comment type="caution">
    <text evidence="1">The sequence shown here is derived from an EMBL/GenBank/DDBJ whole genome shotgun (WGS) entry which is preliminary data.</text>
</comment>
<accession>A0A9P5TYN1</accession>
<evidence type="ECO:0000313" key="2">
    <source>
        <dbReference type="Proteomes" id="UP000772434"/>
    </source>
</evidence>
<evidence type="ECO:0000313" key="1">
    <source>
        <dbReference type="EMBL" id="KAF9059986.1"/>
    </source>
</evidence>
<gene>
    <name evidence="1" type="ORF">BDP27DRAFT_1430616</name>
</gene>
<reference evidence="1" key="1">
    <citation type="submission" date="2020-11" db="EMBL/GenBank/DDBJ databases">
        <authorList>
            <consortium name="DOE Joint Genome Institute"/>
            <person name="Ahrendt S."/>
            <person name="Riley R."/>
            <person name="Andreopoulos W."/>
            <person name="Labutti K."/>
            <person name="Pangilinan J."/>
            <person name="Ruiz-Duenas F.J."/>
            <person name="Barrasa J.M."/>
            <person name="Sanchez-Garcia M."/>
            <person name="Camarero S."/>
            <person name="Miyauchi S."/>
            <person name="Serrano A."/>
            <person name="Linde D."/>
            <person name="Babiker R."/>
            <person name="Drula E."/>
            <person name="Ayuso-Fernandez I."/>
            <person name="Pacheco R."/>
            <person name="Padilla G."/>
            <person name="Ferreira P."/>
            <person name="Barriuso J."/>
            <person name="Kellner H."/>
            <person name="Castanera R."/>
            <person name="Alfaro M."/>
            <person name="Ramirez L."/>
            <person name="Pisabarro A.G."/>
            <person name="Kuo A."/>
            <person name="Tritt A."/>
            <person name="Lipzen A."/>
            <person name="He G."/>
            <person name="Yan M."/>
            <person name="Ng V."/>
            <person name="Cullen D."/>
            <person name="Martin F."/>
            <person name="Rosso M.-N."/>
            <person name="Henrissat B."/>
            <person name="Hibbett D."/>
            <person name="Martinez A.T."/>
            <person name="Grigoriev I.V."/>
        </authorList>
    </citation>
    <scope>NUCLEOTIDE SEQUENCE</scope>
    <source>
        <strain evidence="1">AH 40177</strain>
    </source>
</reference>
<keyword evidence="2" id="KW-1185">Reference proteome</keyword>
<proteinExistence type="predicted"/>
<dbReference type="EMBL" id="JADNRY010000267">
    <property type="protein sequence ID" value="KAF9059986.1"/>
    <property type="molecule type" value="Genomic_DNA"/>
</dbReference>
<dbReference type="AlphaFoldDB" id="A0A9P5TYN1"/>
<sequence length="161" mass="17716">MPLLDLSSISSYIAQEKQLAATLERTRLVQISSKYIVSLETQRLLLNSGDATDLPTECALSLFFLLDTSHSPSGYRFHAPQCATSPSFRFDASYSPSDYIASPFLCFDYFSLRYNSDSNIVLPLSFIVHTTASSCCTPTRSPDSSVYLTCHSKLKGCLDGA</sequence>
<dbReference type="Proteomes" id="UP000772434">
    <property type="component" value="Unassembled WGS sequence"/>
</dbReference>
<organism evidence="1 2">
    <name type="scientific">Rhodocollybia butyracea</name>
    <dbReference type="NCBI Taxonomy" id="206335"/>
    <lineage>
        <taxon>Eukaryota</taxon>
        <taxon>Fungi</taxon>
        <taxon>Dikarya</taxon>
        <taxon>Basidiomycota</taxon>
        <taxon>Agaricomycotina</taxon>
        <taxon>Agaricomycetes</taxon>
        <taxon>Agaricomycetidae</taxon>
        <taxon>Agaricales</taxon>
        <taxon>Marasmiineae</taxon>
        <taxon>Omphalotaceae</taxon>
        <taxon>Rhodocollybia</taxon>
    </lineage>
</organism>